<organism evidence="2 3">
    <name type="scientific">Agrobacterium rosae</name>
    <dbReference type="NCBI Taxonomy" id="1972867"/>
    <lineage>
        <taxon>Bacteria</taxon>
        <taxon>Pseudomonadati</taxon>
        <taxon>Pseudomonadota</taxon>
        <taxon>Alphaproteobacteria</taxon>
        <taxon>Hyphomicrobiales</taxon>
        <taxon>Rhizobiaceae</taxon>
        <taxon>Rhizobium/Agrobacterium group</taxon>
        <taxon>Agrobacterium</taxon>
    </lineage>
</organism>
<protein>
    <recommendedName>
        <fullName evidence="4">DUF3558 domain-containing protein</fullName>
    </recommendedName>
</protein>
<evidence type="ECO:0000313" key="3">
    <source>
        <dbReference type="Proteomes" id="UP000187891"/>
    </source>
</evidence>
<dbReference type="Proteomes" id="UP000187891">
    <property type="component" value="Unassembled WGS sequence"/>
</dbReference>
<reference evidence="3" key="1">
    <citation type="submission" date="2016-10" db="EMBL/GenBank/DDBJ databases">
        <authorList>
            <person name="Wibberg D."/>
        </authorList>
    </citation>
    <scope>NUCLEOTIDE SEQUENCE [LARGE SCALE GENOMIC DNA]</scope>
</reference>
<dbReference type="EMBL" id="FMUE01000015">
    <property type="protein sequence ID" value="SCX34365.1"/>
    <property type="molecule type" value="Genomic_DNA"/>
</dbReference>
<evidence type="ECO:0000313" key="2">
    <source>
        <dbReference type="EMBL" id="SCX34365.1"/>
    </source>
</evidence>
<name>A0A1R3U0L2_9HYPH</name>
<dbReference type="AlphaFoldDB" id="A0A1R3U0L2"/>
<feature type="chain" id="PRO_5013385924" description="DUF3558 domain-containing protein" evidence="1">
    <location>
        <begin position="21"/>
        <end position="168"/>
    </location>
</feature>
<keyword evidence="1" id="KW-0732">Signal</keyword>
<proteinExistence type="predicted"/>
<gene>
    <name evidence="2" type="ORF">DSM25559_4450</name>
</gene>
<accession>A0A1R3U0L2</accession>
<feature type="signal peptide" evidence="1">
    <location>
        <begin position="1"/>
        <end position="20"/>
    </location>
</feature>
<evidence type="ECO:0000256" key="1">
    <source>
        <dbReference type="SAM" id="SignalP"/>
    </source>
</evidence>
<evidence type="ECO:0008006" key="4">
    <source>
        <dbReference type="Google" id="ProtNLM"/>
    </source>
</evidence>
<sequence>MRRYAGLALLGFSIATAAIAADGSKTPEVSVNPNEPACLKVPAADMEQFVGAPARIRETNNGFCSWKGSISGAYVKVMHFKGESLGIPAGAERAYFDQGIEVIKAENKPGELVEIPALGESAWGLKIAENPTNFYSVYMFKNKDSITIMSNGVGYDATVKIAQLAAHM</sequence>